<feature type="region of interest" description="Disordered" evidence="1">
    <location>
        <begin position="250"/>
        <end position="282"/>
    </location>
</feature>
<reference evidence="2" key="2">
    <citation type="submission" date="2023-06" db="EMBL/GenBank/DDBJ databases">
        <authorList>
            <consortium name="Lawrence Berkeley National Laboratory"/>
            <person name="Haridas S."/>
            <person name="Hensen N."/>
            <person name="Bonometti L."/>
            <person name="Westerberg I."/>
            <person name="Brannstrom I.O."/>
            <person name="Guillou S."/>
            <person name="Cros-Aarteil S."/>
            <person name="Calhoun S."/>
            <person name="Kuo A."/>
            <person name="Mondo S."/>
            <person name="Pangilinan J."/>
            <person name="Riley R."/>
            <person name="Labutti K."/>
            <person name="Andreopoulos B."/>
            <person name="Lipzen A."/>
            <person name="Chen C."/>
            <person name="Yanf M."/>
            <person name="Daum C."/>
            <person name="Ng V."/>
            <person name="Clum A."/>
            <person name="Steindorff A."/>
            <person name="Ohm R."/>
            <person name="Martin F."/>
            <person name="Silar P."/>
            <person name="Natvig D."/>
            <person name="Lalanne C."/>
            <person name="Gautier V."/>
            <person name="Ament-Velasquez S.L."/>
            <person name="Kruys A."/>
            <person name="Hutchinson M.I."/>
            <person name="Powell A.J."/>
            <person name="Barry K."/>
            <person name="Miller A.N."/>
            <person name="Grigoriev I.V."/>
            <person name="Debuchy R."/>
            <person name="Gladieux P."/>
            <person name="Thoren M.H."/>
            <person name="Johannesson H."/>
        </authorList>
    </citation>
    <scope>NUCLEOTIDE SEQUENCE</scope>
    <source>
        <strain evidence="2">CBS 118394</strain>
    </source>
</reference>
<name>A0AAE0LYT8_9PEZI</name>
<reference evidence="2" key="1">
    <citation type="journal article" date="2023" name="Mol. Phylogenet. Evol.">
        <title>Genome-scale phylogeny and comparative genomics of the fungal order Sordariales.</title>
        <authorList>
            <person name="Hensen N."/>
            <person name="Bonometti L."/>
            <person name="Westerberg I."/>
            <person name="Brannstrom I.O."/>
            <person name="Guillou S."/>
            <person name="Cros-Aarteil S."/>
            <person name="Calhoun S."/>
            <person name="Haridas S."/>
            <person name="Kuo A."/>
            <person name="Mondo S."/>
            <person name="Pangilinan J."/>
            <person name="Riley R."/>
            <person name="LaButti K."/>
            <person name="Andreopoulos B."/>
            <person name="Lipzen A."/>
            <person name="Chen C."/>
            <person name="Yan M."/>
            <person name="Daum C."/>
            <person name="Ng V."/>
            <person name="Clum A."/>
            <person name="Steindorff A."/>
            <person name="Ohm R.A."/>
            <person name="Martin F."/>
            <person name="Silar P."/>
            <person name="Natvig D.O."/>
            <person name="Lalanne C."/>
            <person name="Gautier V."/>
            <person name="Ament-Velasquez S.L."/>
            <person name="Kruys A."/>
            <person name="Hutchinson M.I."/>
            <person name="Powell A.J."/>
            <person name="Barry K."/>
            <person name="Miller A.N."/>
            <person name="Grigoriev I.V."/>
            <person name="Debuchy R."/>
            <person name="Gladieux P."/>
            <person name="Hiltunen Thoren M."/>
            <person name="Johannesson H."/>
        </authorList>
    </citation>
    <scope>NUCLEOTIDE SEQUENCE</scope>
    <source>
        <strain evidence="2">CBS 118394</strain>
    </source>
</reference>
<organism evidence="2 3">
    <name type="scientific">Apodospora peruviana</name>
    <dbReference type="NCBI Taxonomy" id="516989"/>
    <lineage>
        <taxon>Eukaryota</taxon>
        <taxon>Fungi</taxon>
        <taxon>Dikarya</taxon>
        <taxon>Ascomycota</taxon>
        <taxon>Pezizomycotina</taxon>
        <taxon>Sordariomycetes</taxon>
        <taxon>Sordariomycetidae</taxon>
        <taxon>Sordariales</taxon>
        <taxon>Lasiosphaeriaceae</taxon>
        <taxon>Apodospora</taxon>
    </lineage>
</organism>
<proteinExistence type="predicted"/>
<feature type="compositionally biased region" description="Gly residues" evidence="1">
    <location>
        <begin position="26"/>
        <end position="35"/>
    </location>
</feature>
<protein>
    <submittedName>
        <fullName evidence="2">Uncharacterized protein</fullName>
    </submittedName>
</protein>
<dbReference type="Proteomes" id="UP001283341">
    <property type="component" value="Unassembled WGS sequence"/>
</dbReference>
<feature type="compositionally biased region" description="Acidic residues" evidence="1">
    <location>
        <begin position="1"/>
        <end position="10"/>
    </location>
</feature>
<gene>
    <name evidence="2" type="ORF">B0H66DRAFT_485386</name>
</gene>
<evidence type="ECO:0000256" key="1">
    <source>
        <dbReference type="SAM" id="MobiDB-lite"/>
    </source>
</evidence>
<keyword evidence="3" id="KW-1185">Reference proteome</keyword>
<sequence>MSEPFYEDGDVPPSYNEAVAPAAGSNHGGGGGHDGGLYLPPAVTSSFTSPLSAHLQSLPARMRATQAARSTERAAQDLELITLLVPHVETFLSELGSMGWRTPPVVAELTLVPASAVPRGAAMSGAAQRRREGDFVRVVRVEAGKRDTTNINTSEKGGGGGGGQVQGSSNSTRNYAEEEEDDDDDGRNSFLRPSEPGFDEWGRFDTEPSSSSGDNHDTWFFHDEAMAHRLANYLRPEPNLDRRHIQAAVAGVRPSSGSGWRWGRKKQTPAATTQPTPAAPVRQQVSPLLQPGETERASMTVRAEEVTFRKENDFGIWETITGYGIVVAVRVRR</sequence>
<feature type="region of interest" description="Disordered" evidence="1">
    <location>
        <begin position="1"/>
        <end position="37"/>
    </location>
</feature>
<comment type="caution">
    <text evidence="2">The sequence shown here is derived from an EMBL/GenBank/DDBJ whole genome shotgun (WGS) entry which is preliminary data.</text>
</comment>
<evidence type="ECO:0000313" key="3">
    <source>
        <dbReference type="Proteomes" id="UP001283341"/>
    </source>
</evidence>
<dbReference type="EMBL" id="JAUEDM010000008">
    <property type="protein sequence ID" value="KAK3312916.1"/>
    <property type="molecule type" value="Genomic_DNA"/>
</dbReference>
<feature type="compositionally biased region" description="Gly residues" evidence="1">
    <location>
        <begin position="156"/>
        <end position="165"/>
    </location>
</feature>
<accession>A0AAE0LYT8</accession>
<feature type="compositionally biased region" description="Low complexity" evidence="1">
    <location>
        <begin position="268"/>
        <end position="280"/>
    </location>
</feature>
<feature type="region of interest" description="Disordered" evidence="1">
    <location>
        <begin position="146"/>
        <end position="216"/>
    </location>
</feature>
<dbReference type="AlphaFoldDB" id="A0AAE0LYT8"/>
<evidence type="ECO:0000313" key="2">
    <source>
        <dbReference type="EMBL" id="KAK3312916.1"/>
    </source>
</evidence>